<gene>
    <name evidence="9" type="ORF">Rhola_00003560</name>
</gene>
<feature type="transmembrane region" description="Helical" evidence="7">
    <location>
        <begin position="173"/>
        <end position="193"/>
    </location>
</feature>
<keyword evidence="4 7" id="KW-0812">Transmembrane</keyword>
<evidence type="ECO:0000259" key="8">
    <source>
        <dbReference type="Pfam" id="PF00892"/>
    </source>
</evidence>
<evidence type="ECO:0000256" key="2">
    <source>
        <dbReference type="ARBA" id="ARBA00007362"/>
    </source>
</evidence>
<feature type="domain" description="EamA" evidence="8">
    <location>
        <begin position="6"/>
        <end position="136"/>
    </location>
</feature>
<dbReference type="HOGENOM" id="CLU_033863_21_1_11"/>
<keyword evidence="5 7" id="KW-1133">Transmembrane helix</keyword>
<evidence type="ECO:0000256" key="7">
    <source>
        <dbReference type="SAM" id="Phobius"/>
    </source>
</evidence>
<dbReference type="OrthoDB" id="3182968at2"/>
<dbReference type="eggNOG" id="COG0697">
    <property type="taxonomic scope" value="Bacteria"/>
</dbReference>
<dbReference type="Proteomes" id="UP000067708">
    <property type="component" value="Chromosome"/>
</dbReference>
<protein>
    <submittedName>
        <fullName evidence="9">EamA-like transporter family</fullName>
    </submittedName>
</protein>
<dbReference type="SUPFAM" id="SSF103481">
    <property type="entry name" value="Multidrug resistance efflux transporter EmrE"/>
    <property type="match status" value="2"/>
</dbReference>
<dbReference type="GO" id="GO:0005886">
    <property type="term" value="C:plasma membrane"/>
    <property type="evidence" value="ECO:0007669"/>
    <property type="project" value="UniProtKB-SubCell"/>
</dbReference>
<dbReference type="AlphaFoldDB" id="A0A060JF70"/>
<evidence type="ECO:0000256" key="3">
    <source>
        <dbReference type="ARBA" id="ARBA00022475"/>
    </source>
</evidence>
<evidence type="ECO:0000313" key="9">
    <source>
        <dbReference type="EMBL" id="AIC47177.1"/>
    </source>
</evidence>
<feature type="transmembrane region" description="Helical" evidence="7">
    <location>
        <begin position="121"/>
        <end position="141"/>
    </location>
</feature>
<sequence>MKKTTWAAIALLAVAIAWGAAFVVMKDAIAAQPFNDFLAIRFTLAVLVMIAFRPSVLKAIDGKLLKHGVLLGTLLSGGYITQTIGLELTTAAITGFITGLYVVLTPLLGWLMFGNKINKQLVIGIVLALGALGLLTLNGFSVDVNQLWIVLCALLFAGHIVGLSVWSPGKDVYALTLIQLAMVALYSWAGAFLDGDYDPPVDANGWFAVVFTAVFSTAVAFLVQTWAQSIMDPSRVAIFLTTEVLWTAVIAVLVGQEVLGLKTVLGGVVMVAAMLVVEWPTKSSKELPIQPRLVD</sequence>
<name>A0A060JF70_9MICO</name>
<dbReference type="PANTHER" id="PTHR42920">
    <property type="entry name" value="OS03G0707200 PROTEIN-RELATED"/>
    <property type="match status" value="1"/>
</dbReference>
<keyword evidence="10" id="KW-1185">Reference proteome</keyword>
<evidence type="ECO:0000256" key="1">
    <source>
        <dbReference type="ARBA" id="ARBA00004651"/>
    </source>
</evidence>
<feature type="domain" description="EamA" evidence="8">
    <location>
        <begin position="147"/>
        <end position="277"/>
    </location>
</feature>
<evidence type="ECO:0000256" key="4">
    <source>
        <dbReference type="ARBA" id="ARBA00022692"/>
    </source>
</evidence>
<organism evidence="9 10">
    <name type="scientific">Rhodoluna lacicola</name>
    <dbReference type="NCBI Taxonomy" id="529884"/>
    <lineage>
        <taxon>Bacteria</taxon>
        <taxon>Bacillati</taxon>
        <taxon>Actinomycetota</taxon>
        <taxon>Actinomycetes</taxon>
        <taxon>Micrococcales</taxon>
        <taxon>Microbacteriaceae</taxon>
        <taxon>Luna cluster</taxon>
        <taxon>Luna-1 subcluster</taxon>
        <taxon>Rhodoluna</taxon>
    </lineage>
</organism>
<dbReference type="InterPro" id="IPR037185">
    <property type="entry name" value="EmrE-like"/>
</dbReference>
<evidence type="ECO:0000256" key="5">
    <source>
        <dbReference type="ARBA" id="ARBA00022989"/>
    </source>
</evidence>
<dbReference type="InterPro" id="IPR000620">
    <property type="entry name" value="EamA_dom"/>
</dbReference>
<accession>A0A060JF70</accession>
<dbReference type="PATRIC" id="fig|529884.3.peg.339"/>
<dbReference type="RefSeq" id="WP_051636181.1">
    <property type="nucleotide sequence ID" value="NZ_AP026911.1"/>
</dbReference>
<dbReference type="PANTHER" id="PTHR42920:SF5">
    <property type="entry name" value="EAMA DOMAIN-CONTAINING PROTEIN"/>
    <property type="match status" value="1"/>
</dbReference>
<feature type="transmembrane region" description="Helical" evidence="7">
    <location>
        <begin position="91"/>
        <end position="114"/>
    </location>
</feature>
<feature type="transmembrane region" description="Helical" evidence="7">
    <location>
        <begin position="236"/>
        <end position="253"/>
    </location>
</feature>
<feature type="transmembrane region" description="Helical" evidence="7">
    <location>
        <begin position="259"/>
        <end position="277"/>
    </location>
</feature>
<dbReference type="InterPro" id="IPR051258">
    <property type="entry name" value="Diverse_Substrate_Transporter"/>
</dbReference>
<proteinExistence type="inferred from homology"/>
<feature type="transmembrane region" description="Helical" evidence="7">
    <location>
        <begin position="205"/>
        <end position="224"/>
    </location>
</feature>
<dbReference type="Pfam" id="PF00892">
    <property type="entry name" value="EamA"/>
    <property type="match status" value="2"/>
</dbReference>
<keyword evidence="3" id="KW-1003">Cell membrane</keyword>
<feature type="transmembrane region" description="Helical" evidence="7">
    <location>
        <begin position="29"/>
        <end position="52"/>
    </location>
</feature>
<dbReference type="STRING" id="529884.Rhola_00003560"/>
<dbReference type="EMBL" id="CP007490">
    <property type="protein sequence ID" value="AIC47177.1"/>
    <property type="molecule type" value="Genomic_DNA"/>
</dbReference>
<reference evidence="9 10" key="1">
    <citation type="journal article" date="2014" name="Int. J. Syst. Evol. Microbiol.">
        <title>Rhodoluna lacicola gen. nov., sp. nov., a planktonic freshwater bacterium with stream-lined genome.</title>
        <authorList>
            <person name="Hahn M."/>
            <person name="Schmidt J."/>
            <person name="Taipale S.J."/>
            <person name="Doolittle W.F."/>
            <person name="Koll U."/>
        </authorList>
    </citation>
    <scope>NUCLEOTIDE SEQUENCE [LARGE SCALE GENOMIC DNA]</scope>
    <source>
        <strain evidence="9 10">MWH-Ta8</strain>
    </source>
</reference>
<comment type="similarity">
    <text evidence="2">Belongs to the EamA transporter family.</text>
</comment>
<dbReference type="KEGG" id="rla:Rhola_00003560"/>
<evidence type="ECO:0000256" key="6">
    <source>
        <dbReference type="ARBA" id="ARBA00023136"/>
    </source>
</evidence>
<comment type="subcellular location">
    <subcellularLocation>
        <location evidence="1">Cell membrane</location>
        <topology evidence="1">Multi-pass membrane protein</topology>
    </subcellularLocation>
</comment>
<feature type="transmembrane region" description="Helical" evidence="7">
    <location>
        <begin position="64"/>
        <end position="85"/>
    </location>
</feature>
<keyword evidence="6 7" id="KW-0472">Membrane</keyword>
<evidence type="ECO:0000313" key="10">
    <source>
        <dbReference type="Proteomes" id="UP000067708"/>
    </source>
</evidence>
<feature type="transmembrane region" description="Helical" evidence="7">
    <location>
        <begin position="147"/>
        <end position="166"/>
    </location>
</feature>